<dbReference type="Proteomes" id="UP000095228">
    <property type="component" value="Chromosome"/>
</dbReference>
<proteinExistence type="predicted"/>
<feature type="signal peptide" evidence="1">
    <location>
        <begin position="1"/>
        <end position="24"/>
    </location>
</feature>
<evidence type="ECO:0000313" key="4">
    <source>
        <dbReference type="Proteomes" id="UP000095228"/>
    </source>
</evidence>
<gene>
    <name evidence="3" type="primary">nylB'</name>
    <name evidence="3" type="ORF">Verru16b_03575</name>
</gene>
<dbReference type="STRING" id="1838286.Verru16b_03575"/>
<evidence type="ECO:0000256" key="1">
    <source>
        <dbReference type="SAM" id="SignalP"/>
    </source>
</evidence>
<reference evidence="3 4" key="1">
    <citation type="submission" date="2016-06" db="EMBL/GenBank/DDBJ databases">
        <title>Three novel species with peptidoglycan cell walls form the new genus Lacunisphaera gen. nov. in the family Opitutaceae of the verrucomicrobial subdivision 4.</title>
        <authorList>
            <person name="Rast P."/>
            <person name="Gloeckner I."/>
            <person name="Jogler M."/>
            <person name="Boedeker C."/>
            <person name="Jeske O."/>
            <person name="Wiegand S."/>
            <person name="Reinhardt R."/>
            <person name="Schumann P."/>
            <person name="Rohde M."/>
            <person name="Spring S."/>
            <person name="Gloeckner F.O."/>
            <person name="Jogler C."/>
        </authorList>
    </citation>
    <scope>NUCLEOTIDE SEQUENCE [LARGE SCALE GENOMIC DNA]</scope>
    <source>
        <strain evidence="3 4">IG16b</strain>
    </source>
</reference>
<dbReference type="Gene3D" id="3.40.710.10">
    <property type="entry name" value="DD-peptidase/beta-lactamase superfamily"/>
    <property type="match status" value="1"/>
</dbReference>
<dbReference type="InterPro" id="IPR050789">
    <property type="entry name" value="Diverse_Enzym_Activities"/>
</dbReference>
<sequence>MKTPSLPRAGWLAAALLLSAPLSAADTPAPSTALPRATPESQGISSTGIQALVDEAEARAYGLHGLMILRGGHVVAEGWWAPYAADEPHMLFSLSKSFTSTAIGLLQAEGRINIHDKLATFFPDEMPAAASENQKNLRLRDLLMMSTGQHKEDVDAINVMAPDGSGTRQFLAAPVKQKPGTLFYYNTPATFMLSATLQKVTGETLRDYLIPRLFAPLGIATPEWDLTPQGYNFGGSGLHLRTEDIAKFGQLLLQRGEWNGRRLVPAAWVDQATARQVSNGSNPESDWDQGYGFQFWRCIPGFYRADGAFGQYVIVIPEHDTVIAINSGTRDMGGIMKMLWAKLLPELRAGPLPENPAALAALRTRLASLVLPVTAGAATSPMAATVSGRKYTFGQDNNGLETASMEVGANGDVTLRARIFGQDETVVSGHGRWVRGAFPLTPGSTQPVAVSGAWTADDTYTVQMAQYRSPFIATFHLKFTGDELTVEREMNVGFGNTQQPPLTGKAR</sequence>
<keyword evidence="4" id="KW-1185">Reference proteome</keyword>
<evidence type="ECO:0000259" key="2">
    <source>
        <dbReference type="Pfam" id="PF00144"/>
    </source>
</evidence>
<dbReference type="PATRIC" id="fig|1838286.3.peg.3612"/>
<dbReference type="AlphaFoldDB" id="A0A1D8B005"/>
<dbReference type="InterPro" id="IPR001466">
    <property type="entry name" value="Beta-lactam-related"/>
</dbReference>
<dbReference type="KEGG" id="obg:Verru16b_03575"/>
<dbReference type="SUPFAM" id="SSF56601">
    <property type="entry name" value="beta-lactamase/transpeptidase-like"/>
    <property type="match status" value="1"/>
</dbReference>
<organism evidence="3 4">
    <name type="scientific">Lacunisphaera limnophila</name>
    <dbReference type="NCBI Taxonomy" id="1838286"/>
    <lineage>
        <taxon>Bacteria</taxon>
        <taxon>Pseudomonadati</taxon>
        <taxon>Verrucomicrobiota</taxon>
        <taxon>Opitutia</taxon>
        <taxon>Opitutales</taxon>
        <taxon>Opitutaceae</taxon>
        <taxon>Lacunisphaera</taxon>
    </lineage>
</organism>
<dbReference type="EMBL" id="CP016094">
    <property type="protein sequence ID" value="AOS46469.1"/>
    <property type="molecule type" value="Genomic_DNA"/>
</dbReference>
<feature type="domain" description="Beta-lactamase-related" evidence="2">
    <location>
        <begin position="66"/>
        <end position="327"/>
    </location>
</feature>
<dbReference type="RefSeq" id="WP_069963513.1">
    <property type="nucleotide sequence ID" value="NZ_CP016094.1"/>
</dbReference>
<evidence type="ECO:0000313" key="3">
    <source>
        <dbReference type="EMBL" id="AOS46469.1"/>
    </source>
</evidence>
<dbReference type="PANTHER" id="PTHR43283">
    <property type="entry name" value="BETA-LACTAMASE-RELATED"/>
    <property type="match status" value="1"/>
</dbReference>
<keyword evidence="1" id="KW-0732">Signal</keyword>
<name>A0A1D8B005_9BACT</name>
<dbReference type="PANTHER" id="PTHR43283:SF7">
    <property type="entry name" value="BETA-LACTAMASE-RELATED DOMAIN-CONTAINING PROTEIN"/>
    <property type="match status" value="1"/>
</dbReference>
<dbReference type="Pfam" id="PF00144">
    <property type="entry name" value="Beta-lactamase"/>
    <property type="match status" value="1"/>
</dbReference>
<dbReference type="GO" id="GO:0019875">
    <property type="term" value="F:6-aminohexanoate-dimer hydrolase activity"/>
    <property type="evidence" value="ECO:0007669"/>
    <property type="project" value="UniProtKB-EC"/>
</dbReference>
<dbReference type="OrthoDB" id="9773047at2"/>
<keyword evidence="3" id="KW-0378">Hydrolase</keyword>
<dbReference type="EC" id="3.5.1.46" evidence="3"/>
<feature type="chain" id="PRO_5009105447" evidence="1">
    <location>
        <begin position="25"/>
        <end position="507"/>
    </location>
</feature>
<protein>
    <submittedName>
        <fullName evidence="3">6-aminohexanoate-dimer hydrolase</fullName>
        <ecNumber evidence="3">3.5.1.46</ecNumber>
    </submittedName>
</protein>
<dbReference type="InterPro" id="IPR012338">
    <property type="entry name" value="Beta-lactam/transpept-like"/>
</dbReference>
<accession>A0A1D8B005</accession>